<name>A0A1J3JN44_NOCCA</name>
<keyword evidence="2" id="KW-0808">Transferase</keyword>
<dbReference type="EMBL" id="GEVM01012486">
    <property type="protein sequence ID" value="JAU93452.1"/>
    <property type="molecule type" value="Transcribed_RNA"/>
</dbReference>
<gene>
    <name evidence="2" type="ORF">MP_TR26776_c32_g1_i1_g.79210</name>
</gene>
<dbReference type="PANTHER" id="PTHR45023">
    <property type="match status" value="1"/>
</dbReference>
<protein>
    <submittedName>
        <fullName evidence="2">Glutathione S-transferase T3</fullName>
    </submittedName>
</protein>
<feature type="region of interest" description="Disordered" evidence="1">
    <location>
        <begin position="35"/>
        <end position="63"/>
    </location>
</feature>
<sequence length="272" mass="30560">MDSPNPFSSRTSYLDLLTRQENSFFSQGVDLGSAEVPFSSPSPDAPVLEEQTPRERRGRRKWSPTEDNVLISAWLNTSKDAVVGNQQKAGTFWKRITVYYNSSPKVAGFAPRDQTILKQRWQKINDLVGKFVGAYEAAKTQTTSGQNENDTLKLAHQIFDNDHHSGFNLEHAWKELRNDQKWRASFNTKTGGSSKRRRGDGSSPIVLEDVDEGMARPMGVKVAKAKAKKGTRESDPISAEKYESMLADRKQDLAFREKLSKHAVLDSLLAKK</sequence>
<reference evidence="2" key="1">
    <citation type="submission" date="2016-07" db="EMBL/GenBank/DDBJ databases">
        <title>De novo transcriptome assembly of four accessions of the metal hyperaccumulator plant Noccaea caerulescens.</title>
        <authorList>
            <person name="Blande D."/>
            <person name="Halimaa P."/>
            <person name="Tervahauta A.I."/>
            <person name="Aarts M.G."/>
            <person name="Karenlampi S.O."/>
        </authorList>
    </citation>
    <scope>NUCLEOTIDE SEQUENCE</scope>
</reference>
<evidence type="ECO:0000313" key="2">
    <source>
        <dbReference type="EMBL" id="JAU93452.1"/>
    </source>
</evidence>
<accession>A0A1J3JN44</accession>
<organism evidence="2">
    <name type="scientific">Noccaea caerulescens</name>
    <name type="common">Alpine penny-cress</name>
    <name type="synonym">Thlaspi caerulescens</name>
    <dbReference type="NCBI Taxonomy" id="107243"/>
    <lineage>
        <taxon>Eukaryota</taxon>
        <taxon>Viridiplantae</taxon>
        <taxon>Streptophyta</taxon>
        <taxon>Embryophyta</taxon>
        <taxon>Tracheophyta</taxon>
        <taxon>Spermatophyta</taxon>
        <taxon>Magnoliopsida</taxon>
        <taxon>eudicotyledons</taxon>
        <taxon>Gunneridae</taxon>
        <taxon>Pentapetalae</taxon>
        <taxon>rosids</taxon>
        <taxon>malvids</taxon>
        <taxon>Brassicales</taxon>
        <taxon>Brassicaceae</taxon>
        <taxon>Coluteocarpeae</taxon>
        <taxon>Noccaea</taxon>
    </lineage>
</organism>
<feature type="region of interest" description="Disordered" evidence="1">
    <location>
        <begin position="185"/>
        <end position="208"/>
    </location>
</feature>
<evidence type="ECO:0000256" key="1">
    <source>
        <dbReference type="SAM" id="MobiDB-lite"/>
    </source>
</evidence>
<proteinExistence type="predicted"/>
<dbReference type="AlphaFoldDB" id="A0A1J3JN44"/>
<dbReference type="PANTHER" id="PTHR45023:SF4">
    <property type="entry name" value="GLYCINE-RICH PROTEIN-RELATED"/>
    <property type="match status" value="1"/>
</dbReference>
<dbReference type="GO" id="GO:0016740">
    <property type="term" value="F:transferase activity"/>
    <property type="evidence" value="ECO:0007669"/>
    <property type="project" value="UniProtKB-KW"/>
</dbReference>